<feature type="compositionally biased region" description="Basic and acidic residues" evidence="23">
    <location>
        <begin position="1492"/>
        <end position="1509"/>
    </location>
</feature>
<evidence type="ECO:0000256" key="20">
    <source>
        <dbReference type="ARBA" id="ARBA00047899"/>
    </source>
</evidence>
<accession>A0AA39DQN3</accession>
<evidence type="ECO:0000256" key="10">
    <source>
        <dbReference type="ARBA" id="ARBA00022692"/>
    </source>
</evidence>
<dbReference type="Gene3D" id="3.30.200.20">
    <property type="entry name" value="Phosphorylase Kinase, domain 1"/>
    <property type="match status" value="3"/>
</dbReference>
<keyword evidence="11" id="KW-0732">Signal</keyword>
<dbReference type="GO" id="GO:0004674">
    <property type="term" value="F:protein serine/threonine kinase activity"/>
    <property type="evidence" value="ECO:0007669"/>
    <property type="project" value="UniProtKB-KW"/>
</dbReference>
<feature type="compositionally biased region" description="Basic and acidic residues" evidence="23">
    <location>
        <begin position="824"/>
        <end position="842"/>
    </location>
</feature>
<comment type="similarity">
    <text evidence="2">In the N-terminal section; belongs to the leguminous lectin family.</text>
</comment>
<proteinExistence type="inferred from homology"/>
<evidence type="ECO:0000256" key="8">
    <source>
        <dbReference type="ARBA" id="ARBA00022614"/>
    </source>
</evidence>
<evidence type="ECO:0000256" key="15">
    <source>
        <dbReference type="ARBA" id="ARBA00022840"/>
    </source>
</evidence>
<evidence type="ECO:0000256" key="22">
    <source>
        <dbReference type="PROSITE-ProRule" id="PRU10141"/>
    </source>
</evidence>
<dbReference type="Pfam" id="PF12819">
    <property type="entry name" value="Malectin_like"/>
    <property type="match status" value="1"/>
</dbReference>
<dbReference type="EMBL" id="JARBHA010000009">
    <property type="protein sequence ID" value="KAJ9692170.1"/>
    <property type="molecule type" value="Genomic_DNA"/>
</dbReference>
<evidence type="ECO:0000256" key="1">
    <source>
        <dbReference type="ARBA" id="ARBA00004251"/>
    </source>
</evidence>
<dbReference type="InterPro" id="IPR000719">
    <property type="entry name" value="Prot_kinase_dom"/>
</dbReference>
<keyword evidence="8" id="KW-0433">Leucine-rich repeat</keyword>
<keyword evidence="26" id="KW-1185">Reference proteome</keyword>
<comment type="catalytic activity">
    <reaction evidence="20">
        <text>L-threonyl-[protein] + ATP = O-phospho-L-threonyl-[protein] + ADP + H(+)</text>
        <dbReference type="Rhea" id="RHEA:46608"/>
        <dbReference type="Rhea" id="RHEA-COMP:11060"/>
        <dbReference type="Rhea" id="RHEA-COMP:11605"/>
        <dbReference type="ChEBI" id="CHEBI:15378"/>
        <dbReference type="ChEBI" id="CHEBI:30013"/>
        <dbReference type="ChEBI" id="CHEBI:30616"/>
        <dbReference type="ChEBI" id="CHEBI:61977"/>
        <dbReference type="ChEBI" id="CHEBI:456216"/>
        <dbReference type="EC" id="2.7.11.1"/>
    </reaction>
</comment>
<keyword evidence="15 22" id="KW-0067">ATP-binding</keyword>
<evidence type="ECO:0000256" key="3">
    <source>
        <dbReference type="ARBA" id="ARBA00010217"/>
    </source>
</evidence>
<feature type="region of interest" description="Disordered" evidence="23">
    <location>
        <begin position="822"/>
        <end position="845"/>
    </location>
</feature>
<dbReference type="SMART" id="SM00220">
    <property type="entry name" value="S_TKc"/>
    <property type="match status" value="3"/>
</dbReference>
<evidence type="ECO:0000313" key="26">
    <source>
        <dbReference type="Proteomes" id="UP001168098"/>
    </source>
</evidence>
<feature type="compositionally biased region" description="Basic and acidic residues" evidence="23">
    <location>
        <begin position="1464"/>
        <end position="1473"/>
    </location>
</feature>
<evidence type="ECO:0000256" key="23">
    <source>
        <dbReference type="SAM" id="MobiDB-lite"/>
    </source>
</evidence>
<keyword evidence="6" id="KW-0723">Serine/threonine-protein kinase</keyword>
<dbReference type="Pfam" id="PF00069">
    <property type="entry name" value="Pkinase"/>
    <property type="match status" value="1"/>
</dbReference>
<evidence type="ECO:0000256" key="12">
    <source>
        <dbReference type="ARBA" id="ARBA00022737"/>
    </source>
</evidence>
<keyword evidence="19" id="KW-0325">Glycoprotein</keyword>
<feature type="domain" description="Protein kinase" evidence="24">
    <location>
        <begin position="1556"/>
        <end position="1836"/>
    </location>
</feature>
<keyword evidence="10" id="KW-0812">Transmembrane</keyword>
<evidence type="ECO:0000256" key="17">
    <source>
        <dbReference type="ARBA" id="ARBA00023136"/>
    </source>
</evidence>
<keyword evidence="9" id="KW-0808">Transferase</keyword>
<reference evidence="25 26" key="1">
    <citation type="journal article" date="2023" name="BMC Biotechnol.">
        <title>Vitis rotundifolia cv Carlos genome sequencing.</title>
        <authorList>
            <person name="Huff M."/>
            <person name="Hulse-Kemp A."/>
            <person name="Scheffler B."/>
            <person name="Youngblood R."/>
            <person name="Simpson S."/>
            <person name="Babiker E."/>
            <person name="Staton M."/>
        </authorList>
    </citation>
    <scope>NUCLEOTIDE SEQUENCE [LARGE SCALE GENOMIC DNA]</scope>
    <source>
        <tissue evidence="25">Leaf</tissue>
    </source>
</reference>
<evidence type="ECO:0000256" key="7">
    <source>
        <dbReference type="ARBA" id="ARBA00022553"/>
    </source>
</evidence>
<keyword evidence="13 22" id="KW-0547">Nucleotide-binding</keyword>
<feature type="domain" description="Protein kinase" evidence="24">
    <location>
        <begin position="1180"/>
        <end position="1454"/>
    </location>
</feature>
<keyword evidence="12" id="KW-0677">Repeat</keyword>
<dbReference type="InterPro" id="IPR024788">
    <property type="entry name" value="Malectin-like_Carb-bd_dom"/>
</dbReference>
<dbReference type="FunFam" id="1.10.510.10:FF:000240">
    <property type="entry name" value="Lectin-domain containing receptor kinase A4.3"/>
    <property type="match status" value="1"/>
</dbReference>
<dbReference type="EC" id="2.7.11.1" evidence="4"/>
<evidence type="ECO:0000256" key="13">
    <source>
        <dbReference type="ARBA" id="ARBA00022741"/>
    </source>
</evidence>
<dbReference type="SUPFAM" id="SSF56112">
    <property type="entry name" value="Protein kinase-like (PK-like)"/>
    <property type="match status" value="3"/>
</dbReference>
<comment type="subcellular location">
    <subcellularLocation>
        <location evidence="1">Cell membrane</location>
        <topology evidence="1">Single-pass type I membrane protein</topology>
    </subcellularLocation>
</comment>
<dbReference type="PANTHER" id="PTHR45631">
    <property type="entry name" value="OS07G0107800 PROTEIN-RELATED"/>
    <property type="match status" value="1"/>
</dbReference>
<feature type="region of interest" description="Disordered" evidence="23">
    <location>
        <begin position="1464"/>
        <end position="1514"/>
    </location>
</feature>
<feature type="binding site" evidence="22">
    <location>
        <position position="1209"/>
    </location>
    <ligand>
        <name>ATP</name>
        <dbReference type="ChEBI" id="CHEBI:30616"/>
    </ligand>
</feature>
<dbReference type="GO" id="GO:0005886">
    <property type="term" value="C:plasma membrane"/>
    <property type="evidence" value="ECO:0007669"/>
    <property type="project" value="UniProtKB-SubCell"/>
</dbReference>
<keyword evidence="14" id="KW-0418">Kinase</keyword>
<evidence type="ECO:0000313" key="25">
    <source>
        <dbReference type="EMBL" id="KAJ9692170.1"/>
    </source>
</evidence>
<evidence type="ECO:0000256" key="2">
    <source>
        <dbReference type="ARBA" id="ARBA00008536"/>
    </source>
</evidence>
<dbReference type="GO" id="GO:0005524">
    <property type="term" value="F:ATP binding"/>
    <property type="evidence" value="ECO:0007669"/>
    <property type="project" value="UniProtKB-UniRule"/>
</dbReference>
<comment type="caution">
    <text evidence="25">The sequence shown here is derived from an EMBL/GenBank/DDBJ whole genome shotgun (WGS) entry which is preliminary data.</text>
</comment>
<dbReference type="PROSITE" id="PS00107">
    <property type="entry name" value="PROTEIN_KINASE_ATP"/>
    <property type="match status" value="1"/>
</dbReference>
<dbReference type="PRINTS" id="PR00019">
    <property type="entry name" value="LEURICHRPT"/>
</dbReference>
<keyword evidence="16" id="KW-1133">Transmembrane helix</keyword>
<feature type="domain" description="Protein kinase" evidence="24">
    <location>
        <begin position="521"/>
        <end position="795"/>
    </location>
</feature>
<dbReference type="Gene3D" id="1.10.510.10">
    <property type="entry name" value="Transferase(Phosphotransferase) domain 1"/>
    <property type="match status" value="3"/>
</dbReference>
<evidence type="ECO:0000256" key="14">
    <source>
        <dbReference type="ARBA" id="ARBA00022777"/>
    </source>
</evidence>
<dbReference type="Pfam" id="PF13855">
    <property type="entry name" value="LRR_8"/>
    <property type="match status" value="1"/>
</dbReference>
<dbReference type="InterPro" id="IPR032675">
    <property type="entry name" value="LRR_dom_sf"/>
</dbReference>
<evidence type="ECO:0000259" key="24">
    <source>
        <dbReference type="PROSITE" id="PS50011"/>
    </source>
</evidence>
<gene>
    <name evidence="25" type="ORF">PVL29_011308</name>
</gene>
<organism evidence="25 26">
    <name type="scientific">Vitis rotundifolia</name>
    <name type="common">Muscadine grape</name>
    <dbReference type="NCBI Taxonomy" id="103349"/>
    <lineage>
        <taxon>Eukaryota</taxon>
        <taxon>Viridiplantae</taxon>
        <taxon>Streptophyta</taxon>
        <taxon>Embryophyta</taxon>
        <taxon>Tracheophyta</taxon>
        <taxon>Spermatophyta</taxon>
        <taxon>Magnoliopsida</taxon>
        <taxon>eudicotyledons</taxon>
        <taxon>Gunneridae</taxon>
        <taxon>Pentapetalae</taxon>
        <taxon>rosids</taxon>
        <taxon>Vitales</taxon>
        <taxon>Vitaceae</taxon>
        <taxon>Viteae</taxon>
        <taxon>Vitis</taxon>
    </lineage>
</organism>
<dbReference type="FunFam" id="1.10.510.10:FF:000146">
    <property type="entry name" value="LRR receptor-like serine/threonine-protein kinase IOS1"/>
    <property type="match status" value="2"/>
</dbReference>
<dbReference type="InterPro" id="IPR001245">
    <property type="entry name" value="Ser-Thr/Tyr_kinase_cat_dom"/>
</dbReference>
<evidence type="ECO:0000256" key="9">
    <source>
        <dbReference type="ARBA" id="ARBA00022679"/>
    </source>
</evidence>
<dbReference type="InterPro" id="IPR017441">
    <property type="entry name" value="Protein_kinase_ATP_BS"/>
</dbReference>
<dbReference type="PROSITE" id="PS50011">
    <property type="entry name" value="PROTEIN_KINASE_DOM"/>
    <property type="match status" value="3"/>
</dbReference>
<keyword evidence="17" id="KW-0472">Membrane</keyword>
<dbReference type="SUPFAM" id="SSF52058">
    <property type="entry name" value="L domain-like"/>
    <property type="match status" value="1"/>
</dbReference>
<dbReference type="Pfam" id="PF07714">
    <property type="entry name" value="PK_Tyr_Ser-Thr"/>
    <property type="match status" value="2"/>
</dbReference>
<dbReference type="GO" id="GO:0002229">
    <property type="term" value="P:defense response to oomycetes"/>
    <property type="evidence" value="ECO:0007669"/>
    <property type="project" value="UniProtKB-ARBA"/>
</dbReference>
<evidence type="ECO:0000256" key="19">
    <source>
        <dbReference type="ARBA" id="ARBA00023180"/>
    </source>
</evidence>
<evidence type="ECO:0000256" key="11">
    <source>
        <dbReference type="ARBA" id="ARBA00022729"/>
    </source>
</evidence>
<dbReference type="InterPro" id="IPR001611">
    <property type="entry name" value="Leu-rich_rpt"/>
</dbReference>
<dbReference type="PANTHER" id="PTHR45631:SF206">
    <property type="entry name" value="PROTEIN KINASE DOMAIN-CONTAINING PROTEIN"/>
    <property type="match status" value="1"/>
</dbReference>
<dbReference type="FunFam" id="3.80.10.10:FF:000129">
    <property type="entry name" value="Leucine-rich repeat receptor-like kinase"/>
    <property type="match status" value="1"/>
</dbReference>
<evidence type="ECO:0000256" key="21">
    <source>
        <dbReference type="ARBA" id="ARBA00048679"/>
    </source>
</evidence>
<evidence type="ECO:0000256" key="4">
    <source>
        <dbReference type="ARBA" id="ARBA00012513"/>
    </source>
</evidence>
<evidence type="ECO:0000256" key="5">
    <source>
        <dbReference type="ARBA" id="ARBA00022475"/>
    </source>
</evidence>
<dbReference type="Gene3D" id="3.80.10.10">
    <property type="entry name" value="Ribonuclease Inhibitor"/>
    <property type="match status" value="1"/>
</dbReference>
<evidence type="ECO:0000256" key="16">
    <source>
        <dbReference type="ARBA" id="ARBA00022989"/>
    </source>
</evidence>
<comment type="similarity">
    <text evidence="3">In the C-terminal section; belongs to the protein kinase superfamily. Ser/Thr protein kinase family.</text>
</comment>
<protein>
    <recommendedName>
        <fullName evidence="4">non-specific serine/threonine protein kinase</fullName>
        <ecNumber evidence="4">2.7.11.1</ecNumber>
    </recommendedName>
</protein>
<dbReference type="PROSITE" id="PS00108">
    <property type="entry name" value="PROTEIN_KINASE_ST"/>
    <property type="match status" value="3"/>
</dbReference>
<dbReference type="Proteomes" id="UP001168098">
    <property type="component" value="Unassembled WGS sequence"/>
</dbReference>
<dbReference type="InterPro" id="IPR008271">
    <property type="entry name" value="Ser/Thr_kinase_AS"/>
</dbReference>
<keyword evidence="5" id="KW-1003">Cell membrane</keyword>
<name>A0AA39DQN3_VITRO</name>
<keyword evidence="7" id="KW-0597">Phosphoprotein</keyword>
<comment type="catalytic activity">
    <reaction evidence="21">
        <text>L-seryl-[protein] + ATP = O-phospho-L-seryl-[protein] + ADP + H(+)</text>
        <dbReference type="Rhea" id="RHEA:17989"/>
        <dbReference type="Rhea" id="RHEA-COMP:9863"/>
        <dbReference type="Rhea" id="RHEA-COMP:11604"/>
        <dbReference type="ChEBI" id="CHEBI:15378"/>
        <dbReference type="ChEBI" id="CHEBI:29999"/>
        <dbReference type="ChEBI" id="CHEBI:30616"/>
        <dbReference type="ChEBI" id="CHEBI:83421"/>
        <dbReference type="ChEBI" id="CHEBI:456216"/>
        <dbReference type="EC" id="2.7.11.1"/>
    </reaction>
</comment>
<dbReference type="CDD" id="cd14066">
    <property type="entry name" value="STKc_IRAK"/>
    <property type="match status" value="1"/>
</dbReference>
<keyword evidence="18" id="KW-0675">Receptor</keyword>
<evidence type="ECO:0000256" key="18">
    <source>
        <dbReference type="ARBA" id="ARBA00023170"/>
    </source>
</evidence>
<dbReference type="InterPro" id="IPR011009">
    <property type="entry name" value="Kinase-like_dom_sf"/>
</dbReference>
<sequence>MSDSEFIDTGINYDVSMEHSSRFGTPDQQLMTVRSFPEGTKNCYTLQPQQGKDNKYLIRASFMYGNYDSKNQLPEFKLYLGVNEWDTVKFNHSYDIVRKEIIHVLRTGRIDVCLVNTGSGSPFISALELRQLNNSIYTTQSGSLILFKRLDIGSTSQRVRYKDDTFDRVWEPFCQPYWKSVSASYSSDSLSDNHFKPPSKVMATAVTPADERYPLEFHWNLDNSTRQFYVYMHFAEVEELQSNQLRELYVSLNGWFWSPEPIVPGKLVPHTGFSTHSISASSELSLSIFKTRRSTLPPILNALEIYEIKQLFQLSTVQSNVDAIKKIKAVYKVKKNWQGDPCLPIEFSWNGLNCSDNSPISPSIVSLNLSGSKLTGKIDSSFSRLTSLKSLDLSYNSLTGEVPNFLSKLPSLKTLNLSGNNLTGSVPLVLIEKSRNRSLSLRLDGNPNLCKKNSCEEEEDKEKTSYNVIVPLVASIISVLVLLLGEVAASWIFKRRQQHGGMTLDSMNPRLSYSEVNRITGNFKKLLDQGASAKVYLGRLSDGTEVAVKMLTPSSVLVFKQFKTEARLLTRIHHKNLVSLIGYCDEGSRMVLIYEHMAKGNLKEYLSGKKEIVLSWEQRLRIAIDVAQALEYLHDGCNPPIIHRDVKTENILLNEKFQAKVAAFGWSRSMSSEGGSYVSTAIVGTPGYIVPEYNRTSAPSKKTDVYSFGIVLLELISGRTAIIKITKESPCNIADWVHLVTAKGDIKMIVDPRLQGEFDPNSARRAVETAMYCVPVSSIDRPTMSHIVVELKECLKIAIAHERTDNAEEDQGPVSIENVQARTDNVEKDHDPFGSETAHERTDDAEEYHGPLAVEAVHEVTDNAKEDQGPVGIEAAHERNDNREEGHGPVGIGAAHKRNDIGEENQGPVGIGAAHERHDNGKEDHGPVGIAAAHEITHNAEEDQGPFGIEATQEITDNVEENHGPVGIEAAYERTVAIEASQGRTVNVEENHGPVGIEAAYKRTDDAQEDHGPAAIEAAQERTDNVEENHGPVGIEAAHERIDDAEEDHGPVAIEATQERTDNVEENHGPVGIEAADERNDNVEEDHGPDGIEAAHERTENVAEDHGPLVIKSAMVIQESTNSYEEAKEKEEKNIVVPADASITLFVVPSDIVVKPNEDDKTFEPKNQHLTYFEVERITDNFEKELGRGASAIVYHGHLSNGTEVAVKKLSPSSILGSKQFKTEAQLLTRVHHKNLVSLIGYCDEGSNMVLIYEYMAKGNVKAYLSGKTEVVLSWEQRLRIAIDAAQALEYLHNGCNPPIIHRDVKTENILLNEKLQAKVADFGWSKSMPAEGGSYVFTAIVGTPGYLDPEYHRSSVPNEKTDVYSFGIVLLELISGRPAIIKITKENLCNITNWVRPIIAKGDIRMIVDPRLKGEFETNSARRTIETAMSCVSFSSTERPTMSDIVVELRECLKIAMANERTNNLEEDHDSAGTEAAMTAEESLDGNPNFHKTDSYEKAKEKEKEEKRKEKKKNFIGPAFRSITSVLDPSGALNNLGRSKKKLPHAKDMSYSKVARITYEVGYGASGPVYLGHFRNGIEVAVKKLSALNRGFREFQTEAELLTRVHHTNLVSLLGYHFEGSSMTLIYEYMGPGSLRKYLSDENEAVLSWKQRIGIALDLAQGLEYLHNGCKAPIIHRDIKSANILLNEKNEKLQAKVADFGLSRSVPNEDPACLSTVVVGTCHYLDPKYFLTAGLSEENDVYGFGIVLLELIPGQPAVAKSSAGTVHLLQWVPLLLLDTGEITAIVDPRLNIERFDIYSARKLVRTAMACVKRNPPERPIMSDVADKLKQCMSYLARTIGDAEK</sequence>
<evidence type="ECO:0000256" key="6">
    <source>
        <dbReference type="ARBA" id="ARBA00022527"/>
    </source>
</evidence>